<sequence>MAVRCKHHPRPLPLSTVKRLKSRVCRFTWDTSLGDALRATTMVHGSDSSPHPWIRETFRFLDVSLTRLRAAATQQSRPTCTAKTSRYLSPDPSLVQERPGVV</sequence>
<dbReference type="EMBL" id="JACEEZ010000272">
    <property type="protein sequence ID" value="KAG0730335.1"/>
    <property type="molecule type" value="Genomic_DNA"/>
</dbReference>
<keyword evidence="3" id="KW-1185">Reference proteome</keyword>
<reference evidence="2" key="1">
    <citation type="submission" date="2020-07" db="EMBL/GenBank/DDBJ databases">
        <title>The High-quality genome of the commercially important snow crab, Chionoecetes opilio.</title>
        <authorList>
            <person name="Jeong J.-H."/>
            <person name="Ryu S."/>
        </authorList>
    </citation>
    <scope>NUCLEOTIDE SEQUENCE</scope>
    <source>
        <strain evidence="2">MADBK_172401_WGS</strain>
        <tissue evidence="2">Digestive gland</tissue>
    </source>
</reference>
<organism evidence="2 3">
    <name type="scientific">Chionoecetes opilio</name>
    <name type="common">Atlantic snow crab</name>
    <name type="synonym">Cancer opilio</name>
    <dbReference type="NCBI Taxonomy" id="41210"/>
    <lineage>
        <taxon>Eukaryota</taxon>
        <taxon>Metazoa</taxon>
        <taxon>Ecdysozoa</taxon>
        <taxon>Arthropoda</taxon>
        <taxon>Crustacea</taxon>
        <taxon>Multicrustacea</taxon>
        <taxon>Malacostraca</taxon>
        <taxon>Eumalacostraca</taxon>
        <taxon>Eucarida</taxon>
        <taxon>Decapoda</taxon>
        <taxon>Pleocyemata</taxon>
        <taxon>Brachyura</taxon>
        <taxon>Eubrachyura</taxon>
        <taxon>Majoidea</taxon>
        <taxon>Majidae</taxon>
        <taxon>Chionoecetes</taxon>
    </lineage>
</organism>
<feature type="region of interest" description="Disordered" evidence="1">
    <location>
        <begin position="72"/>
        <end position="102"/>
    </location>
</feature>
<protein>
    <submittedName>
        <fullName evidence="2">Uncharacterized protein</fullName>
    </submittedName>
</protein>
<dbReference type="Proteomes" id="UP000770661">
    <property type="component" value="Unassembled WGS sequence"/>
</dbReference>
<evidence type="ECO:0000313" key="2">
    <source>
        <dbReference type="EMBL" id="KAG0730335.1"/>
    </source>
</evidence>
<feature type="compositionally biased region" description="Polar residues" evidence="1">
    <location>
        <begin position="72"/>
        <end position="87"/>
    </location>
</feature>
<evidence type="ECO:0000256" key="1">
    <source>
        <dbReference type="SAM" id="MobiDB-lite"/>
    </source>
</evidence>
<accession>A0A8J5D631</accession>
<comment type="caution">
    <text evidence="2">The sequence shown here is derived from an EMBL/GenBank/DDBJ whole genome shotgun (WGS) entry which is preliminary data.</text>
</comment>
<gene>
    <name evidence="2" type="ORF">GWK47_028453</name>
</gene>
<proteinExistence type="predicted"/>
<dbReference type="OrthoDB" id="6372711at2759"/>
<name>A0A8J5D631_CHIOP</name>
<evidence type="ECO:0000313" key="3">
    <source>
        <dbReference type="Proteomes" id="UP000770661"/>
    </source>
</evidence>
<dbReference type="AlphaFoldDB" id="A0A8J5D631"/>